<evidence type="ECO:0000256" key="7">
    <source>
        <dbReference type="ARBA" id="ARBA00023136"/>
    </source>
</evidence>
<keyword evidence="11" id="KW-1185">Reference proteome</keyword>
<keyword evidence="7 9" id="KW-0472">Membrane</keyword>
<accession>A0A840IGG0</accession>
<feature type="transmembrane region" description="Helical" evidence="9">
    <location>
        <begin position="192"/>
        <end position="213"/>
    </location>
</feature>
<feature type="transmembrane region" description="Helical" evidence="9">
    <location>
        <begin position="128"/>
        <end position="158"/>
    </location>
</feature>
<reference evidence="10 11" key="1">
    <citation type="submission" date="2020-08" db="EMBL/GenBank/DDBJ databases">
        <title>Genomic Encyclopedia of Archaeal and Bacterial Type Strains, Phase II (KMG-II): from individual species to whole genera.</title>
        <authorList>
            <person name="Goeker M."/>
        </authorList>
    </citation>
    <scope>NUCLEOTIDE SEQUENCE [LARGE SCALE GENOMIC DNA]</scope>
    <source>
        <strain evidence="10 11">DSM 23288</strain>
    </source>
</reference>
<keyword evidence="4 9" id="KW-0812">Transmembrane</keyword>
<dbReference type="PANTHER" id="PTHR11795">
    <property type="entry name" value="BRANCHED-CHAIN AMINO ACID TRANSPORT SYSTEM PERMEASE PROTEIN LIVH"/>
    <property type="match status" value="1"/>
</dbReference>
<comment type="similarity">
    <text evidence="8">Belongs to the binding-protein-dependent transport system permease family. LivHM subfamily.</text>
</comment>
<proteinExistence type="inferred from homology"/>
<evidence type="ECO:0000256" key="5">
    <source>
        <dbReference type="ARBA" id="ARBA00022970"/>
    </source>
</evidence>
<feature type="transmembrane region" description="Helical" evidence="9">
    <location>
        <begin position="6"/>
        <end position="27"/>
    </location>
</feature>
<dbReference type="Pfam" id="PF02653">
    <property type="entry name" value="BPD_transp_2"/>
    <property type="match status" value="1"/>
</dbReference>
<evidence type="ECO:0000313" key="11">
    <source>
        <dbReference type="Proteomes" id="UP000585272"/>
    </source>
</evidence>
<dbReference type="GO" id="GO:0005886">
    <property type="term" value="C:plasma membrane"/>
    <property type="evidence" value="ECO:0007669"/>
    <property type="project" value="UniProtKB-SubCell"/>
</dbReference>
<evidence type="ECO:0000256" key="4">
    <source>
        <dbReference type="ARBA" id="ARBA00022692"/>
    </source>
</evidence>
<dbReference type="GO" id="GO:0006865">
    <property type="term" value="P:amino acid transport"/>
    <property type="evidence" value="ECO:0007669"/>
    <property type="project" value="UniProtKB-KW"/>
</dbReference>
<organism evidence="10 11">
    <name type="scientific">Conexibacter arvalis</name>
    <dbReference type="NCBI Taxonomy" id="912552"/>
    <lineage>
        <taxon>Bacteria</taxon>
        <taxon>Bacillati</taxon>
        <taxon>Actinomycetota</taxon>
        <taxon>Thermoleophilia</taxon>
        <taxon>Solirubrobacterales</taxon>
        <taxon>Conexibacteraceae</taxon>
        <taxon>Conexibacter</taxon>
    </lineage>
</organism>
<dbReference type="PANTHER" id="PTHR11795:SF445">
    <property type="entry name" value="AMINO ACID ABC TRANSPORTER PERMEASE PROTEIN"/>
    <property type="match status" value="1"/>
</dbReference>
<keyword evidence="2" id="KW-0813">Transport</keyword>
<comment type="subcellular location">
    <subcellularLocation>
        <location evidence="1">Cell membrane</location>
        <topology evidence="1">Multi-pass membrane protein</topology>
    </subcellularLocation>
</comment>
<sequence>MDLFETSLISGVVSGLLYALAGVGLVVIYRVSGYVSFAQGDIAAVALYLGFWLHQGGVPYLLVAVAVVVAGAALGGLIGRFVVVPMERFGILAAAMATIAVGITIQGLENAFIGGEARPFPSAGEGAALTIGSVTLTWADVISFVVCGAIVAVLAAGFKRTRVGIAMRAVHDNPSAAELLGVASISLKRMSWIVSGALAGVTGLFIAPIYSLTPTSVNAIVVFGFAAIVVGGFDSIAGAVVAGIAIGIATNLTAAYISTDLVTLSLFLMLVTVLLVRPQGLFGRRPMARV</sequence>
<evidence type="ECO:0000256" key="2">
    <source>
        <dbReference type="ARBA" id="ARBA00022448"/>
    </source>
</evidence>
<evidence type="ECO:0000256" key="9">
    <source>
        <dbReference type="SAM" id="Phobius"/>
    </source>
</evidence>
<dbReference type="InterPro" id="IPR001851">
    <property type="entry name" value="ABC_transp_permease"/>
</dbReference>
<gene>
    <name evidence="10" type="ORF">BDZ31_003477</name>
</gene>
<dbReference type="InterPro" id="IPR052157">
    <property type="entry name" value="BCAA_transport_permease"/>
</dbReference>
<feature type="transmembrane region" description="Helical" evidence="9">
    <location>
        <begin position="60"/>
        <end position="82"/>
    </location>
</feature>
<dbReference type="CDD" id="cd06582">
    <property type="entry name" value="TM_PBP1_LivH_like"/>
    <property type="match status" value="1"/>
</dbReference>
<evidence type="ECO:0000313" key="10">
    <source>
        <dbReference type="EMBL" id="MBB4663876.1"/>
    </source>
</evidence>
<comment type="caution">
    <text evidence="10">The sequence shown here is derived from an EMBL/GenBank/DDBJ whole genome shotgun (WGS) entry which is preliminary data.</text>
</comment>
<feature type="transmembrane region" description="Helical" evidence="9">
    <location>
        <begin position="219"/>
        <end position="248"/>
    </location>
</feature>
<evidence type="ECO:0000256" key="1">
    <source>
        <dbReference type="ARBA" id="ARBA00004651"/>
    </source>
</evidence>
<dbReference type="GO" id="GO:0022857">
    <property type="term" value="F:transmembrane transporter activity"/>
    <property type="evidence" value="ECO:0007669"/>
    <property type="project" value="InterPro"/>
</dbReference>
<keyword evidence="5" id="KW-0029">Amino-acid transport</keyword>
<evidence type="ECO:0000256" key="3">
    <source>
        <dbReference type="ARBA" id="ARBA00022475"/>
    </source>
</evidence>
<dbReference type="Proteomes" id="UP000585272">
    <property type="component" value="Unassembled WGS sequence"/>
</dbReference>
<dbReference type="RefSeq" id="WP_183343599.1">
    <property type="nucleotide sequence ID" value="NZ_JACHNU010000005.1"/>
</dbReference>
<protein>
    <submittedName>
        <fullName evidence="10">Branched-chain amino acid transport system permease protein</fullName>
    </submittedName>
</protein>
<keyword evidence="6 9" id="KW-1133">Transmembrane helix</keyword>
<feature type="transmembrane region" description="Helical" evidence="9">
    <location>
        <begin position="255"/>
        <end position="276"/>
    </location>
</feature>
<feature type="transmembrane region" description="Helical" evidence="9">
    <location>
        <begin position="89"/>
        <end position="108"/>
    </location>
</feature>
<keyword evidence="3" id="KW-1003">Cell membrane</keyword>
<evidence type="ECO:0000256" key="8">
    <source>
        <dbReference type="ARBA" id="ARBA00037998"/>
    </source>
</evidence>
<dbReference type="EMBL" id="JACHNU010000005">
    <property type="protein sequence ID" value="MBB4663876.1"/>
    <property type="molecule type" value="Genomic_DNA"/>
</dbReference>
<name>A0A840IGG0_9ACTN</name>
<evidence type="ECO:0000256" key="6">
    <source>
        <dbReference type="ARBA" id="ARBA00022989"/>
    </source>
</evidence>
<dbReference type="AlphaFoldDB" id="A0A840IGG0"/>